<evidence type="ECO:0000313" key="2">
    <source>
        <dbReference type="Proteomes" id="UP001642260"/>
    </source>
</evidence>
<protein>
    <submittedName>
        <fullName evidence="1">Uncharacterized protein</fullName>
    </submittedName>
</protein>
<gene>
    <name evidence="1" type="ORF">ERUC_LOCUS35227</name>
</gene>
<dbReference type="EMBL" id="CAKOAT010564042">
    <property type="protein sequence ID" value="CAH8382744.1"/>
    <property type="molecule type" value="Genomic_DNA"/>
</dbReference>
<comment type="caution">
    <text evidence="1">The sequence shown here is derived from an EMBL/GenBank/DDBJ whole genome shotgun (WGS) entry which is preliminary data.</text>
</comment>
<proteinExistence type="predicted"/>
<accession>A0ABC8LGS4</accession>
<dbReference type="AlphaFoldDB" id="A0ABC8LGS4"/>
<reference evidence="1 2" key="1">
    <citation type="submission" date="2022-03" db="EMBL/GenBank/DDBJ databases">
        <authorList>
            <person name="Macdonald S."/>
            <person name="Ahmed S."/>
            <person name="Newling K."/>
        </authorList>
    </citation>
    <scope>NUCLEOTIDE SEQUENCE [LARGE SCALE GENOMIC DNA]</scope>
</reference>
<organism evidence="1 2">
    <name type="scientific">Eruca vesicaria subsp. sativa</name>
    <name type="common">Garden rocket</name>
    <name type="synonym">Eruca sativa</name>
    <dbReference type="NCBI Taxonomy" id="29727"/>
    <lineage>
        <taxon>Eukaryota</taxon>
        <taxon>Viridiplantae</taxon>
        <taxon>Streptophyta</taxon>
        <taxon>Embryophyta</taxon>
        <taxon>Tracheophyta</taxon>
        <taxon>Spermatophyta</taxon>
        <taxon>Magnoliopsida</taxon>
        <taxon>eudicotyledons</taxon>
        <taxon>Gunneridae</taxon>
        <taxon>Pentapetalae</taxon>
        <taxon>rosids</taxon>
        <taxon>malvids</taxon>
        <taxon>Brassicales</taxon>
        <taxon>Brassicaceae</taxon>
        <taxon>Brassiceae</taxon>
        <taxon>Eruca</taxon>
    </lineage>
</organism>
<dbReference type="Proteomes" id="UP001642260">
    <property type="component" value="Unassembled WGS sequence"/>
</dbReference>
<evidence type="ECO:0000313" key="1">
    <source>
        <dbReference type="EMBL" id="CAH8382744.1"/>
    </source>
</evidence>
<name>A0ABC8LGS4_ERUVS</name>
<sequence>MLDKLIGGYGYGHKNHRSSGYSFEEHKEFMSYEESQGGYFDRQARYDHHMRLPANHGRPPMAHMPAFDEEDSDSEVEEFYKSSQSHHTTVLPHHGNNHHQQPPHMNFMPPPPMAQPHHHGKMGNEWQGMHEDAYYGGQGMQQHGGHGMKHLDKLMTPKVPPHHVYMMNPSHSSGSGHSVMFKASENWRVSNSSSLHHKAGWGNRRP</sequence>
<keyword evidence="2" id="KW-1185">Reference proteome</keyword>